<evidence type="ECO:0000256" key="1">
    <source>
        <dbReference type="ARBA" id="ARBA00022722"/>
    </source>
</evidence>
<keyword evidence="1" id="KW-0540">Nuclease</keyword>
<keyword evidence="5" id="KW-1185">Reference proteome</keyword>
<comment type="caution">
    <text evidence="4">The sequence shown here is derived from an EMBL/GenBank/DDBJ whole genome shotgun (WGS) entry which is preliminary data.</text>
</comment>
<protein>
    <submittedName>
        <fullName evidence="4">Uncharacterized protein</fullName>
    </submittedName>
</protein>
<evidence type="ECO:0000256" key="3">
    <source>
        <dbReference type="SAM" id="MobiDB-lite"/>
    </source>
</evidence>
<evidence type="ECO:0000313" key="5">
    <source>
        <dbReference type="Proteomes" id="UP000324965"/>
    </source>
</evidence>
<dbReference type="GO" id="GO:0003723">
    <property type="term" value="F:RNA binding"/>
    <property type="evidence" value="ECO:0007669"/>
    <property type="project" value="InterPro"/>
</dbReference>
<feature type="region of interest" description="Disordered" evidence="3">
    <location>
        <begin position="1"/>
        <end position="32"/>
    </location>
</feature>
<organism evidence="4 5">
    <name type="scientific">Streptomyces apricus</name>
    <dbReference type="NCBI Taxonomy" id="1828112"/>
    <lineage>
        <taxon>Bacteria</taxon>
        <taxon>Bacillati</taxon>
        <taxon>Actinomycetota</taxon>
        <taxon>Actinomycetes</taxon>
        <taxon>Kitasatosporales</taxon>
        <taxon>Streptomycetaceae</taxon>
        <taxon>Streptomyces</taxon>
    </lineage>
</organism>
<dbReference type="EMBL" id="VDFC01000023">
    <property type="protein sequence ID" value="KAA0940935.1"/>
    <property type="molecule type" value="Genomic_DNA"/>
</dbReference>
<dbReference type="InterPro" id="IPR016191">
    <property type="entry name" value="Ribonuclease/ribotoxin"/>
</dbReference>
<dbReference type="Proteomes" id="UP000324965">
    <property type="component" value="Unassembled WGS sequence"/>
</dbReference>
<keyword evidence="2" id="KW-0378">Hydrolase</keyword>
<dbReference type="GO" id="GO:0016787">
    <property type="term" value="F:hydrolase activity"/>
    <property type="evidence" value="ECO:0007669"/>
    <property type="project" value="UniProtKB-KW"/>
</dbReference>
<dbReference type="Pfam" id="PF00545">
    <property type="entry name" value="Ribonuclease"/>
    <property type="match status" value="1"/>
</dbReference>
<gene>
    <name evidence="4" type="ORF">FGF04_08050</name>
</gene>
<evidence type="ECO:0000256" key="2">
    <source>
        <dbReference type="ARBA" id="ARBA00022801"/>
    </source>
</evidence>
<dbReference type="AlphaFoldDB" id="A0A5B0BJT0"/>
<dbReference type="SUPFAM" id="SSF53933">
    <property type="entry name" value="Microbial ribonucleases"/>
    <property type="match status" value="1"/>
</dbReference>
<accession>A0A5B0BJT0</accession>
<name>A0A5B0BJT0_9ACTN</name>
<evidence type="ECO:0000313" key="4">
    <source>
        <dbReference type="EMBL" id="KAA0940935.1"/>
    </source>
</evidence>
<feature type="compositionally biased region" description="Low complexity" evidence="3">
    <location>
        <begin position="10"/>
        <end position="21"/>
    </location>
</feature>
<proteinExistence type="predicted"/>
<dbReference type="InterPro" id="IPR000026">
    <property type="entry name" value="N1-like"/>
</dbReference>
<sequence>MAPVKRSPGRLRPSLSGSVRSRSNRGRGARRIVSGRGGEVYYTDDHYDSFRAVLR</sequence>
<dbReference type="GO" id="GO:0004521">
    <property type="term" value="F:RNA endonuclease activity"/>
    <property type="evidence" value="ECO:0007669"/>
    <property type="project" value="InterPro"/>
</dbReference>
<dbReference type="Gene3D" id="3.10.450.30">
    <property type="entry name" value="Microbial ribonucleases"/>
    <property type="match status" value="1"/>
</dbReference>
<reference evidence="4 5" key="1">
    <citation type="submission" date="2019-05" db="EMBL/GenBank/DDBJ databases">
        <authorList>
            <person name="Hariharan J."/>
            <person name="Choudoir M.J."/>
            <person name="Diebold P."/>
            <person name="Panke-Buisse K."/>
            <person name="Buckley D.H."/>
        </authorList>
    </citation>
    <scope>NUCLEOTIDE SEQUENCE [LARGE SCALE GENOMIC DNA]</scope>
    <source>
        <strain evidence="4 5">SUN51</strain>
    </source>
</reference>